<keyword evidence="2" id="KW-1185">Reference proteome</keyword>
<accession>A0ABP8QYC7</accession>
<proteinExistence type="predicted"/>
<evidence type="ECO:0000313" key="2">
    <source>
        <dbReference type="Proteomes" id="UP001500503"/>
    </source>
</evidence>
<dbReference type="RefSeq" id="WP_345472975.1">
    <property type="nucleotide sequence ID" value="NZ_BAABHF010000048.1"/>
</dbReference>
<evidence type="ECO:0008006" key="3">
    <source>
        <dbReference type="Google" id="ProtNLM"/>
    </source>
</evidence>
<dbReference type="Pfam" id="PF02575">
    <property type="entry name" value="YbaB_DNA_bd"/>
    <property type="match status" value="1"/>
</dbReference>
<reference evidence="2" key="1">
    <citation type="journal article" date="2019" name="Int. J. Syst. Evol. Microbiol.">
        <title>The Global Catalogue of Microorganisms (GCM) 10K type strain sequencing project: providing services to taxonomists for standard genome sequencing and annotation.</title>
        <authorList>
            <consortium name="The Broad Institute Genomics Platform"/>
            <consortium name="The Broad Institute Genome Sequencing Center for Infectious Disease"/>
            <person name="Wu L."/>
            <person name="Ma J."/>
        </authorList>
    </citation>
    <scope>NUCLEOTIDE SEQUENCE [LARGE SCALE GENOMIC DNA]</scope>
    <source>
        <strain evidence="2">JCM 17933</strain>
    </source>
</reference>
<dbReference type="InterPro" id="IPR036894">
    <property type="entry name" value="YbaB-like_sf"/>
</dbReference>
<comment type="caution">
    <text evidence="1">The sequence shown here is derived from an EMBL/GenBank/DDBJ whole genome shotgun (WGS) entry which is preliminary data.</text>
</comment>
<gene>
    <name evidence="1" type="ORF">GCM10023191_079850</name>
</gene>
<dbReference type="Gene3D" id="3.30.1310.10">
    <property type="entry name" value="Nucleoid-associated protein YbaB-like domain"/>
    <property type="match status" value="1"/>
</dbReference>
<dbReference type="SUPFAM" id="SSF82607">
    <property type="entry name" value="YbaB-like"/>
    <property type="match status" value="1"/>
</dbReference>
<dbReference type="Proteomes" id="UP001500503">
    <property type="component" value="Unassembled WGS sequence"/>
</dbReference>
<dbReference type="EMBL" id="BAABHF010000048">
    <property type="protein sequence ID" value="GAA4513161.1"/>
    <property type="molecule type" value="Genomic_DNA"/>
</dbReference>
<sequence length="135" mass="14513">MDDAVDAGSRLHDMVATITRQNTALREAQTRMSELRGTGRAAGGRVTVEVDRFGALTGLRIDPRALRLSTEALAEAILDAARQGVRDVRARADEMMRPLVTGPTGANAVADADLGGHDLDDILAALRDVRHDLRM</sequence>
<organism evidence="1 2">
    <name type="scientific">Actinoallomurus oryzae</name>
    <dbReference type="NCBI Taxonomy" id="502180"/>
    <lineage>
        <taxon>Bacteria</taxon>
        <taxon>Bacillati</taxon>
        <taxon>Actinomycetota</taxon>
        <taxon>Actinomycetes</taxon>
        <taxon>Streptosporangiales</taxon>
        <taxon>Thermomonosporaceae</taxon>
        <taxon>Actinoallomurus</taxon>
    </lineage>
</organism>
<evidence type="ECO:0000313" key="1">
    <source>
        <dbReference type="EMBL" id="GAA4513161.1"/>
    </source>
</evidence>
<dbReference type="InterPro" id="IPR004401">
    <property type="entry name" value="YbaB/EbfC"/>
</dbReference>
<protein>
    <recommendedName>
        <fullName evidence="3">YbaB/EbfC family nucleoid-associated protein</fullName>
    </recommendedName>
</protein>
<name>A0ABP8QYC7_9ACTN</name>